<proteinExistence type="predicted"/>
<protein>
    <submittedName>
        <fullName evidence="1">Uncharacterized protein</fullName>
    </submittedName>
</protein>
<dbReference type="OrthoDB" id="5148094at2759"/>
<evidence type="ECO:0000313" key="1">
    <source>
        <dbReference type="EMBL" id="VEL41028.1"/>
    </source>
</evidence>
<name>A0A448XNI6_9PLAT</name>
<organism evidence="1 2">
    <name type="scientific">Protopolystoma xenopodis</name>
    <dbReference type="NCBI Taxonomy" id="117903"/>
    <lineage>
        <taxon>Eukaryota</taxon>
        <taxon>Metazoa</taxon>
        <taxon>Spiralia</taxon>
        <taxon>Lophotrochozoa</taxon>
        <taxon>Platyhelminthes</taxon>
        <taxon>Monogenea</taxon>
        <taxon>Polyopisthocotylea</taxon>
        <taxon>Polystomatidea</taxon>
        <taxon>Polystomatidae</taxon>
        <taxon>Protopolystoma</taxon>
    </lineage>
</organism>
<dbReference type="Proteomes" id="UP000784294">
    <property type="component" value="Unassembled WGS sequence"/>
</dbReference>
<dbReference type="AlphaFoldDB" id="A0A448XNI6"/>
<keyword evidence="2" id="KW-1185">Reference proteome</keyword>
<accession>A0A448XNI6</accession>
<comment type="caution">
    <text evidence="1">The sequence shown here is derived from an EMBL/GenBank/DDBJ whole genome shotgun (WGS) entry which is preliminary data.</text>
</comment>
<dbReference type="EMBL" id="CAAALY010267559">
    <property type="protein sequence ID" value="VEL41028.1"/>
    <property type="molecule type" value="Genomic_DNA"/>
</dbReference>
<evidence type="ECO:0000313" key="2">
    <source>
        <dbReference type="Proteomes" id="UP000784294"/>
    </source>
</evidence>
<sequence>MWCGSFFTISSYFLPKYEKSWTNLRRENRVYSYEVQMDILAAQREREASLRQKSAISAAGGLRPILEQIGDRLTQTQPLIVERFSKPVPDFYAPTQRGGHMRAIKGLRQCGK</sequence>
<gene>
    <name evidence="1" type="ORF">PXEA_LOCUS34468</name>
</gene>
<reference evidence="1" key="1">
    <citation type="submission" date="2018-11" db="EMBL/GenBank/DDBJ databases">
        <authorList>
            <consortium name="Pathogen Informatics"/>
        </authorList>
    </citation>
    <scope>NUCLEOTIDE SEQUENCE</scope>
</reference>